<dbReference type="GeneID" id="66680344"/>
<dbReference type="Gene3D" id="3.30.720.120">
    <property type="match status" value="1"/>
</dbReference>
<gene>
    <name evidence="2" type="ORF">BAE39_00825</name>
</gene>
<dbReference type="RefSeq" id="WP_032932895.1">
    <property type="nucleotide sequence ID" value="NZ_LZTH01000023.1"/>
</dbReference>
<evidence type="ECO:0000313" key="2">
    <source>
        <dbReference type="EMBL" id="OBP82162.1"/>
    </source>
</evidence>
<reference evidence="3" key="1">
    <citation type="submission" date="2016-06" db="EMBL/GenBank/DDBJ databases">
        <title>NZP2037 Pacbio-Illumina hybrid assembly.</title>
        <authorList>
            <person name="Ramsay J.P."/>
        </authorList>
    </citation>
    <scope>NUCLEOTIDE SEQUENCE [LARGE SCALE GENOMIC DNA]</scope>
    <source>
        <strain evidence="3">R7ANS::ICEMlSym2042</strain>
    </source>
</reference>
<organism evidence="2 3">
    <name type="scientific">Rhizobium loti</name>
    <name type="common">Mesorhizobium loti</name>
    <dbReference type="NCBI Taxonomy" id="381"/>
    <lineage>
        <taxon>Bacteria</taxon>
        <taxon>Pseudomonadati</taxon>
        <taxon>Pseudomonadota</taxon>
        <taxon>Alphaproteobacteria</taxon>
        <taxon>Hyphomicrobiales</taxon>
        <taxon>Phyllobacteriaceae</taxon>
        <taxon>Mesorhizobium</taxon>
    </lineage>
</organism>
<evidence type="ECO:0000259" key="1">
    <source>
        <dbReference type="PROSITE" id="PS51819"/>
    </source>
</evidence>
<protein>
    <submittedName>
        <fullName evidence="2">Glyoxalase</fullName>
    </submittedName>
</protein>
<feature type="domain" description="VOC" evidence="1">
    <location>
        <begin position="6"/>
        <end position="134"/>
    </location>
</feature>
<dbReference type="PANTHER" id="PTHR34109:SF1">
    <property type="entry name" value="VOC DOMAIN-CONTAINING PROTEIN"/>
    <property type="match status" value="1"/>
</dbReference>
<dbReference type="PROSITE" id="PS51819">
    <property type="entry name" value="VOC"/>
    <property type="match status" value="1"/>
</dbReference>
<dbReference type="OrthoDB" id="9806868at2"/>
<dbReference type="Proteomes" id="UP000093748">
    <property type="component" value="Unassembled WGS sequence"/>
</dbReference>
<dbReference type="PANTHER" id="PTHR34109">
    <property type="entry name" value="BNAUNNG04460D PROTEIN-RELATED"/>
    <property type="match status" value="1"/>
</dbReference>
<sequence length="156" mass="17483">MTVDDPFKHSSLGSGVFYRNPRAVLVWLEAAFGFERSMVVSDADGNLVHAEMRFGDCTIIVDSEWSDYVASPASVSGKNTQSVYVRLKGGLDAHCEQAQAAGADIIQEPTDQFYGERQYRARDPEGHVWTFTQPIRCVSREEAERLSGLRIDGWHR</sequence>
<evidence type="ECO:0000313" key="3">
    <source>
        <dbReference type="Proteomes" id="UP000093748"/>
    </source>
</evidence>
<name>A0A1A5K1D4_RHILI</name>
<dbReference type="EMBL" id="LZTJ01000001">
    <property type="protein sequence ID" value="OBP82162.1"/>
    <property type="molecule type" value="Genomic_DNA"/>
</dbReference>
<dbReference type="Gene3D" id="3.30.720.110">
    <property type="match status" value="1"/>
</dbReference>
<comment type="caution">
    <text evidence="2">The sequence shown here is derived from an EMBL/GenBank/DDBJ whole genome shotgun (WGS) entry which is preliminary data.</text>
</comment>
<dbReference type="InterPro" id="IPR029068">
    <property type="entry name" value="Glyas_Bleomycin-R_OHBP_Dase"/>
</dbReference>
<dbReference type="SUPFAM" id="SSF54593">
    <property type="entry name" value="Glyoxalase/Bleomycin resistance protein/Dihydroxybiphenyl dioxygenase"/>
    <property type="match status" value="1"/>
</dbReference>
<proteinExistence type="predicted"/>
<dbReference type="InterPro" id="IPR037523">
    <property type="entry name" value="VOC_core"/>
</dbReference>
<dbReference type="AlphaFoldDB" id="A0A1A5K1D4"/>
<accession>A0A1A5K1D4</accession>
<dbReference type="InterPro" id="IPR004360">
    <property type="entry name" value="Glyas_Fos-R_dOase_dom"/>
</dbReference>
<dbReference type="Pfam" id="PF00903">
    <property type="entry name" value="Glyoxalase"/>
    <property type="match status" value="1"/>
</dbReference>